<evidence type="ECO:0000313" key="2">
    <source>
        <dbReference type="Proteomes" id="UP000319040"/>
    </source>
</evidence>
<dbReference type="SUPFAM" id="SSF81593">
    <property type="entry name" value="Nucleotidyltransferase substrate binding subunit/domain"/>
    <property type="match status" value="1"/>
</dbReference>
<dbReference type="InterPro" id="IPR010235">
    <property type="entry name" value="HepT"/>
</dbReference>
<dbReference type="OrthoDB" id="9810452at2"/>
<dbReference type="NCBIfam" id="TIGR01987">
    <property type="entry name" value="HI0074"/>
    <property type="match status" value="1"/>
</dbReference>
<dbReference type="Pfam" id="PF08780">
    <property type="entry name" value="NTase_sub_bind"/>
    <property type="match status" value="1"/>
</dbReference>
<dbReference type="AlphaFoldDB" id="A0A521ALC1"/>
<dbReference type="Gene3D" id="1.20.120.330">
    <property type="entry name" value="Nucleotidyltransferases domain 2"/>
    <property type="match status" value="1"/>
</dbReference>
<accession>A0A521ALC1</accession>
<sequence length="133" mass="15920">MDKLKDTRWKQRYSQLRKAFNQLQNALKIEAPDDIYRAGIIQFFEMTLELAWKTLKDYLESEQIDVKTPRETIQKAFEIEIIADGHIWIDALQKRNLMAHTYDEDRAREAEELIRSSYFTEISKLVVFFESKL</sequence>
<name>A0A521ALC1_SACCC</name>
<dbReference type="Proteomes" id="UP000319040">
    <property type="component" value="Unassembled WGS sequence"/>
</dbReference>
<evidence type="ECO:0000313" key="1">
    <source>
        <dbReference type="EMBL" id="SMO35644.1"/>
    </source>
</evidence>
<dbReference type="RefSeq" id="WP_142531638.1">
    <property type="nucleotide sequence ID" value="NZ_FXTB01000001.1"/>
</dbReference>
<protein>
    <submittedName>
        <fullName evidence="1">Nucleotidyltransferase substrate binding protein, HI0074 family</fullName>
    </submittedName>
</protein>
<proteinExistence type="predicted"/>
<reference evidence="1 2" key="1">
    <citation type="submission" date="2017-05" db="EMBL/GenBank/DDBJ databases">
        <authorList>
            <person name="Varghese N."/>
            <person name="Submissions S."/>
        </authorList>
    </citation>
    <scope>NUCLEOTIDE SEQUENCE [LARGE SCALE GENOMIC DNA]</scope>
    <source>
        <strain evidence="1 2">DSM 27040</strain>
    </source>
</reference>
<keyword evidence="2" id="KW-1185">Reference proteome</keyword>
<organism evidence="1 2">
    <name type="scientific">Saccharicrinis carchari</name>
    <dbReference type="NCBI Taxonomy" id="1168039"/>
    <lineage>
        <taxon>Bacteria</taxon>
        <taxon>Pseudomonadati</taxon>
        <taxon>Bacteroidota</taxon>
        <taxon>Bacteroidia</taxon>
        <taxon>Marinilabiliales</taxon>
        <taxon>Marinilabiliaceae</taxon>
        <taxon>Saccharicrinis</taxon>
    </lineage>
</organism>
<keyword evidence="1" id="KW-0808">Transferase</keyword>
<dbReference type="EMBL" id="FXTB01000001">
    <property type="protein sequence ID" value="SMO35644.1"/>
    <property type="molecule type" value="Genomic_DNA"/>
</dbReference>
<gene>
    <name evidence="1" type="ORF">SAMN06265379_101232</name>
</gene>
<dbReference type="GO" id="GO:0016740">
    <property type="term" value="F:transferase activity"/>
    <property type="evidence" value="ECO:0007669"/>
    <property type="project" value="UniProtKB-KW"/>
</dbReference>